<reference evidence="4 5" key="1">
    <citation type="submission" date="2017-05" db="EMBL/GenBank/DDBJ databases">
        <authorList>
            <person name="Song R."/>
            <person name="Chenine A.L."/>
            <person name="Ruprecht R.M."/>
        </authorList>
    </citation>
    <scope>NUCLEOTIDE SEQUENCE [LARGE SCALE GENOMIC DNA]</scope>
    <source>
        <strain evidence="4 5">CECT 7927</strain>
    </source>
</reference>
<proteinExistence type="predicted"/>
<dbReference type="SUPFAM" id="SSF51197">
    <property type="entry name" value="Clavaminate synthase-like"/>
    <property type="match status" value="1"/>
</dbReference>
<name>A0A1Y6IWF6_9VIBR</name>
<evidence type="ECO:0000313" key="4">
    <source>
        <dbReference type="EMBL" id="SMS00822.1"/>
    </source>
</evidence>
<dbReference type="RefSeq" id="WP_087480879.1">
    <property type="nucleotide sequence ID" value="NZ_AP024884.1"/>
</dbReference>
<dbReference type="OrthoDB" id="581608at2"/>
<dbReference type="AlphaFoldDB" id="A0A1Y6IWF6"/>
<dbReference type="InterPro" id="IPR007817">
    <property type="entry name" value="Isocyanide_synthase_DIT1"/>
</dbReference>
<keyword evidence="6" id="KW-1185">Reference proteome</keyword>
<dbReference type="Pfam" id="PF02668">
    <property type="entry name" value="TauD"/>
    <property type="match status" value="1"/>
</dbReference>
<reference evidence="3 6" key="2">
    <citation type="submission" date="2023-11" db="EMBL/GenBank/DDBJ databases">
        <title>Plant-associative lifestyle of Vibrio porteresiae and its evolutionary dynamics.</title>
        <authorList>
            <person name="Rameshkumar N."/>
            <person name="Kirti K."/>
        </authorList>
    </citation>
    <scope>NUCLEOTIDE SEQUENCE [LARGE SCALE GENOMIC DNA]</scope>
    <source>
        <strain evidence="3 6">MSSRF38</strain>
    </source>
</reference>
<keyword evidence="1" id="KW-0560">Oxidoreductase</keyword>
<accession>A0A1Y6IWF6</accession>
<organism evidence="4 5">
    <name type="scientific">Vibrio mangrovi</name>
    <dbReference type="NCBI Taxonomy" id="474394"/>
    <lineage>
        <taxon>Bacteria</taxon>
        <taxon>Pseudomonadati</taxon>
        <taxon>Pseudomonadota</taxon>
        <taxon>Gammaproteobacteria</taxon>
        <taxon>Vibrionales</taxon>
        <taxon>Vibrionaceae</taxon>
        <taxon>Vibrio</taxon>
    </lineage>
</organism>
<dbReference type="EMBL" id="JAWRCO010000002">
    <property type="protein sequence ID" value="MDW6004534.1"/>
    <property type="molecule type" value="Genomic_DNA"/>
</dbReference>
<evidence type="ECO:0000313" key="3">
    <source>
        <dbReference type="EMBL" id="MDW6004534.1"/>
    </source>
</evidence>
<evidence type="ECO:0000256" key="1">
    <source>
        <dbReference type="ARBA" id="ARBA00023002"/>
    </source>
</evidence>
<evidence type="ECO:0000313" key="5">
    <source>
        <dbReference type="Proteomes" id="UP000196125"/>
    </source>
</evidence>
<dbReference type="Proteomes" id="UP000196125">
    <property type="component" value="Unassembled WGS sequence"/>
</dbReference>
<dbReference type="PANTHER" id="PTHR37285:SF5">
    <property type="entry name" value="SPORE WALL MATURATION PROTEIN DIT1"/>
    <property type="match status" value="1"/>
</dbReference>
<dbReference type="EMBL" id="FXXI01000003">
    <property type="protein sequence ID" value="SMS00822.1"/>
    <property type="molecule type" value="Genomic_DNA"/>
</dbReference>
<evidence type="ECO:0000313" key="6">
    <source>
        <dbReference type="Proteomes" id="UP001283366"/>
    </source>
</evidence>
<feature type="domain" description="TauD/TfdA-like" evidence="2">
    <location>
        <begin position="354"/>
        <end position="607"/>
    </location>
</feature>
<evidence type="ECO:0000259" key="2">
    <source>
        <dbReference type="Pfam" id="PF02668"/>
    </source>
</evidence>
<dbReference type="GO" id="GO:0016706">
    <property type="term" value="F:2-oxoglutarate-dependent dioxygenase activity"/>
    <property type="evidence" value="ECO:0007669"/>
    <property type="project" value="UniProtKB-ARBA"/>
</dbReference>
<dbReference type="InterPro" id="IPR003819">
    <property type="entry name" value="TauD/TfdA-like"/>
</dbReference>
<dbReference type="Proteomes" id="UP001283366">
    <property type="component" value="Unassembled WGS sequence"/>
</dbReference>
<protein>
    <submittedName>
        <fullName evidence="3">L-tyrosine/L-tryptophan isonitrile synthase family protein</fullName>
    </submittedName>
    <submittedName>
        <fullName evidence="4">Pyoverdine/dityrosine biosynthesis protein</fullName>
    </submittedName>
</protein>
<dbReference type="PANTHER" id="PTHR37285">
    <property type="entry name" value="SPORE WALL MATURATION PROTEIN DIT1"/>
    <property type="match status" value="1"/>
</dbReference>
<gene>
    <name evidence="3" type="ORF">SBX37_16885</name>
    <name evidence="4" type="ORF">VIM7927_02093</name>
</gene>
<dbReference type="Pfam" id="PF05141">
    <property type="entry name" value="DIT1_PvcA"/>
    <property type="match status" value="1"/>
</dbReference>
<dbReference type="Gene3D" id="3.60.130.10">
    <property type="entry name" value="Clavaminate synthase-like"/>
    <property type="match status" value="1"/>
</dbReference>
<sequence>MLDNKKERQIEEITFILLNQLIAQYDANIHGLLKLKAQVKKFVTEEKPVQLLLPAFPCKTNNLDKVYSHTPDLGEYLVLRKFVKAIRDIQAIYEPGITFYIFSDYHTFSDYIAVDLEHHYEYSDHLRNMVERMNCSDSLKIVNFEHFPEFDDLEDYEYFRGLKDKFGEPGYEENFAELKLRDNKMNSTYLGLKKFMNQDQCHVLAELSTKKRRLRLAEIAKGMMVQGRALDNFLNKKFPDCIRLSIHQHAMVGKKYSLYLFDERAFKTPWHCAMMFDAATGQFTADTRQSHFGRGGVLVPVTYENRSWCYIRLSAKNPEDEQLLSQVKAVLYREKFGLMLISEDASCPVSAIAHQDLQNLIKEFGTVVLRGFKAFAEPNDLEHWYGQRGALVPWKFGYTHMITPVEGHQGKPSSSADSQEALPMHWDLLCPPPYMGIDQERYQYEDFTPNEFALYCHRNEPVDAEIHGLNLTTDTALAALRIHGREREQLRNTVLRYSTRESYFGGDSKSYPLLMTCPWTGQDTIRWWEMWDDRDHAGALQPNYSAIEKSDDYDDMNALEDRMLEICMDPVVCFRHQFSNGDLVLLNNHTTIHARTAFEGYREMWRIQLQPDSVNSPWQPHNLVELEQAS</sequence>
<dbReference type="InterPro" id="IPR042098">
    <property type="entry name" value="TauD-like_sf"/>
</dbReference>